<dbReference type="SUPFAM" id="SSF102645">
    <property type="entry name" value="CoaB-like"/>
    <property type="match status" value="1"/>
</dbReference>
<evidence type="ECO:0000313" key="2">
    <source>
        <dbReference type="EMBL" id="QDV73335.1"/>
    </source>
</evidence>
<dbReference type="InterPro" id="IPR007085">
    <property type="entry name" value="DNA/pantothenate-metab_flavo_C"/>
</dbReference>
<sequence length="208" mass="22257">MARILITSGPTRQYIDAVRYLTNASSGRMGRGLALAALELGHEVTVVTGPVEVEYPEGCRVVPVVSTEEMLEAATAEFELCDGLIGAAAPCDYRPVRIEPGKIAKTGEPLELRLVETADVVATLGAKKGGRWVVGFALESEDHRLRALAKLERKHCDLMVSNGVAAMNSLENEVEVLTPDGQVVGQISGPKDEVARGILAVIAERLIR</sequence>
<dbReference type="Proteomes" id="UP000316426">
    <property type="component" value="Chromosome"/>
</dbReference>
<dbReference type="Gene3D" id="3.40.50.10300">
    <property type="entry name" value="CoaB-like"/>
    <property type="match status" value="1"/>
</dbReference>
<dbReference type="AlphaFoldDB" id="A0A518K6B4"/>
<dbReference type="GO" id="GO:0015937">
    <property type="term" value="P:coenzyme A biosynthetic process"/>
    <property type="evidence" value="ECO:0007669"/>
    <property type="project" value="UniProtKB-ARBA"/>
</dbReference>
<reference evidence="2 3" key="1">
    <citation type="submission" date="2019-02" db="EMBL/GenBank/DDBJ databases">
        <title>Deep-cultivation of Planctomycetes and their phenomic and genomic characterization uncovers novel biology.</title>
        <authorList>
            <person name="Wiegand S."/>
            <person name="Jogler M."/>
            <person name="Boedeker C."/>
            <person name="Pinto D."/>
            <person name="Vollmers J."/>
            <person name="Rivas-Marin E."/>
            <person name="Kohn T."/>
            <person name="Peeters S.H."/>
            <person name="Heuer A."/>
            <person name="Rast P."/>
            <person name="Oberbeckmann S."/>
            <person name="Bunk B."/>
            <person name="Jeske O."/>
            <person name="Meyerdierks A."/>
            <person name="Storesund J.E."/>
            <person name="Kallscheuer N."/>
            <person name="Luecker S."/>
            <person name="Lage O.M."/>
            <person name="Pohl T."/>
            <person name="Merkel B.J."/>
            <person name="Hornburger P."/>
            <person name="Mueller R.-W."/>
            <person name="Bruemmer F."/>
            <person name="Labrenz M."/>
            <person name="Spormann A.M."/>
            <person name="Op den Camp H."/>
            <person name="Overmann J."/>
            <person name="Amann R."/>
            <person name="Jetten M.S.M."/>
            <person name="Mascher T."/>
            <person name="Medema M.H."/>
            <person name="Devos D.P."/>
            <person name="Kaster A.-K."/>
            <person name="Ovreas L."/>
            <person name="Rohde M."/>
            <person name="Galperin M.Y."/>
            <person name="Jogler C."/>
        </authorList>
    </citation>
    <scope>NUCLEOTIDE SEQUENCE [LARGE SCALE GENOMIC DNA]</scope>
    <source>
        <strain evidence="2 3">Spa11</strain>
    </source>
</reference>
<feature type="domain" description="DNA/pantothenate metabolism flavoprotein C-terminal" evidence="1">
    <location>
        <begin position="3"/>
        <end position="204"/>
    </location>
</feature>
<evidence type="ECO:0000313" key="3">
    <source>
        <dbReference type="Proteomes" id="UP000316426"/>
    </source>
</evidence>
<dbReference type="RefSeq" id="WP_145110120.1">
    <property type="nucleotide sequence ID" value="NZ_CP036349.1"/>
</dbReference>
<dbReference type="KEGG" id="bmei:Spa11_15310"/>
<protein>
    <submittedName>
        <fullName evidence="2">Coenzyme A biosynthesis bifunctional protein CoaBC</fullName>
    </submittedName>
</protein>
<name>A0A518K6B4_9BACT</name>
<proteinExistence type="predicted"/>
<dbReference type="InterPro" id="IPR035929">
    <property type="entry name" value="CoaB-like_sf"/>
</dbReference>
<organism evidence="2 3">
    <name type="scientific">Botrimarina mediterranea</name>
    <dbReference type="NCBI Taxonomy" id="2528022"/>
    <lineage>
        <taxon>Bacteria</taxon>
        <taxon>Pseudomonadati</taxon>
        <taxon>Planctomycetota</taxon>
        <taxon>Planctomycetia</taxon>
        <taxon>Pirellulales</taxon>
        <taxon>Lacipirellulaceae</taxon>
        <taxon>Botrimarina</taxon>
    </lineage>
</organism>
<keyword evidence="3" id="KW-1185">Reference proteome</keyword>
<gene>
    <name evidence="2" type="primary">coaBC_2</name>
    <name evidence="2" type="ORF">Spa11_15310</name>
</gene>
<evidence type="ECO:0000259" key="1">
    <source>
        <dbReference type="Pfam" id="PF04127"/>
    </source>
</evidence>
<accession>A0A518K6B4</accession>
<dbReference type="EMBL" id="CP036349">
    <property type="protein sequence ID" value="QDV73335.1"/>
    <property type="molecule type" value="Genomic_DNA"/>
</dbReference>
<dbReference type="Pfam" id="PF04127">
    <property type="entry name" value="DFP"/>
    <property type="match status" value="1"/>
</dbReference>
<dbReference type="GO" id="GO:0003824">
    <property type="term" value="F:catalytic activity"/>
    <property type="evidence" value="ECO:0007669"/>
    <property type="project" value="UniProtKB-ARBA"/>
</dbReference>